<evidence type="ECO:0008006" key="4">
    <source>
        <dbReference type="Google" id="ProtNLM"/>
    </source>
</evidence>
<evidence type="ECO:0000313" key="3">
    <source>
        <dbReference type="Proteomes" id="UP000253345"/>
    </source>
</evidence>
<reference evidence="2 3" key="1">
    <citation type="submission" date="2018-07" db="EMBL/GenBank/DDBJ databases">
        <title>Genomic Encyclopedia of Type Strains, Phase III (KMG-III): the genomes of soil and plant-associated and newly described type strains.</title>
        <authorList>
            <person name="Whitman W."/>
        </authorList>
    </citation>
    <scope>NUCLEOTIDE SEQUENCE [LARGE SCALE GENOMIC DNA]</scope>
    <source>
        <strain evidence="2 3">CECT 8525</strain>
    </source>
</reference>
<accession>A0A368YZQ3</accession>
<feature type="compositionally biased region" description="Acidic residues" evidence="1">
    <location>
        <begin position="27"/>
        <end position="39"/>
    </location>
</feature>
<dbReference type="Gene3D" id="2.160.20.160">
    <property type="match status" value="1"/>
</dbReference>
<dbReference type="SUPFAM" id="SSF51120">
    <property type="entry name" value="beta-Roll"/>
    <property type="match status" value="1"/>
</dbReference>
<gene>
    <name evidence="2" type="ORF">DFP89_106169</name>
</gene>
<dbReference type="PRINTS" id="PR00313">
    <property type="entry name" value="CABNDNGRPT"/>
</dbReference>
<dbReference type="InterPro" id="IPR011049">
    <property type="entry name" value="Serralysin-like_metalloprot_C"/>
</dbReference>
<sequence length="353" mass="36199">MDPTALVAGGLMALLFSVAIFNGDDDSPATDRDADELTLDPETGTVTGTGGDDVIDLDEPGSSTDGYMNVSAGGGNDTVTSEHGGMIFGEAGDDLLTVLNDNGGVTDGGAGNDVLNVTPIAGQVLGGEGNDTINYDGNESLPETGITVDAGAGDDVVNVESGFATLFGGTGNDTLSVTGEAGEQSSDGYIDLGDGHDLLILDGEVSHDFRLHDGEGDDTIRVLQATASPDESGVNVRWINSGAGNDVYEFTLSPDENAQHFDDPDAMGYAHAAIILDFEAGEDRLVVDPYSLAGDATYTGHELTLANSTGYQEVVFHYTHPDYPEGLAVSVAVTSGRITAEDIEITGAPTPAA</sequence>
<evidence type="ECO:0000313" key="2">
    <source>
        <dbReference type="EMBL" id="RCW85149.1"/>
    </source>
</evidence>
<keyword evidence="3" id="KW-1185">Reference proteome</keyword>
<comment type="caution">
    <text evidence="2">The sequence shown here is derived from an EMBL/GenBank/DDBJ whole genome shotgun (WGS) entry which is preliminary data.</text>
</comment>
<organism evidence="2 3">
    <name type="scientific">Paracoccus lutimaris</name>
    <dbReference type="NCBI Taxonomy" id="1490030"/>
    <lineage>
        <taxon>Bacteria</taxon>
        <taxon>Pseudomonadati</taxon>
        <taxon>Pseudomonadota</taxon>
        <taxon>Alphaproteobacteria</taxon>
        <taxon>Rhodobacterales</taxon>
        <taxon>Paracoccaceae</taxon>
        <taxon>Paracoccus</taxon>
    </lineage>
</organism>
<dbReference type="EMBL" id="QPJL01000006">
    <property type="protein sequence ID" value="RCW85149.1"/>
    <property type="molecule type" value="Genomic_DNA"/>
</dbReference>
<evidence type="ECO:0000256" key="1">
    <source>
        <dbReference type="SAM" id="MobiDB-lite"/>
    </source>
</evidence>
<protein>
    <recommendedName>
        <fullName evidence="4">Hemolysin type calcium-binding protein</fullName>
    </recommendedName>
</protein>
<feature type="region of interest" description="Disordered" evidence="1">
    <location>
        <begin position="27"/>
        <end position="64"/>
    </location>
</feature>
<name>A0A368YZQ3_9RHOB</name>
<dbReference type="Proteomes" id="UP000253345">
    <property type="component" value="Unassembled WGS sequence"/>
</dbReference>
<proteinExistence type="predicted"/>
<dbReference type="AlphaFoldDB" id="A0A368YZQ3"/>